<dbReference type="EMBL" id="JANPWB010000013">
    <property type="protein sequence ID" value="KAJ1103566.1"/>
    <property type="molecule type" value="Genomic_DNA"/>
</dbReference>
<dbReference type="AlphaFoldDB" id="A0AAV7MIF5"/>
<evidence type="ECO:0000256" key="1">
    <source>
        <dbReference type="SAM" id="MobiDB-lite"/>
    </source>
</evidence>
<feature type="region of interest" description="Disordered" evidence="1">
    <location>
        <begin position="1"/>
        <end position="42"/>
    </location>
</feature>
<proteinExistence type="predicted"/>
<gene>
    <name evidence="2" type="ORF">NDU88_000987</name>
</gene>
<evidence type="ECO:0000313" key="3">
    <source>
        <dbReference type="Proteomes" id="UP001066276"/>
    </source>
</evidence>
<comment type="caution">
    <text evidence="2">The sequence shown here is derived from an EMBL/GenBank/DDBJ whole genome shotgun (WGS) entry which is preliminary data.</text>
</comment>
<reference evidence="2" key="1">
    <citation type="journal article" date="2022" name="bioRxiv">
        <title>Sequencing and chromosome-scale assembly of the giantPleurodeles waltlgenome.</title>
        <authorList>
            <person name="Brown T."/>
            <person name="Elewa A."/>
            <person name="Iarovenko S."/>
            <person name="Subramanian E."/>
            <person name="Araus A.J."/>
            <person name="Petzold A."/>
            <person name="Susuki M."/>
            <person name="Suzuki K.-i.T."/>
            <person name="Hayashi T."/>
            <person name="Toyoda A."/>
            <person name="Oliveira C."/>
            <person name="Osipova E."/>
            <person name="Leigh N.D."/>
            <person name="Simon A."/>
            <person name="Yun M.H."/>
        </authorList>
    </citation>
    <scope>NUCLEOTIDE SEQUENCE</scope>
    <source>
        <strain evidence="2">20211129_DDA</strain>
        <tissue evidence="2">Liver</tissue>
    </source>
</reference>
<protein>
    <submittedName>
        <fullName evidence="2">Uncharacterized protein</fullName>
    </submittedName>
</protein>
<name>A0AAV7MIF5_PLEWA</name>
<accession>A0AAV7MIF5</accession>
<keyword evidence="3" id="KW-1185">Reference proteome</keyword>
<evidence type="ECO:0000313" key="2">
    <source>
        <dbReference type="EMBL" id="KAJ1103566.1"/>
    </source>
</evidence>
<sequence>MDQQRGRWRIPGGLRRSRGEEKRDGTPPTLPPSEAARLRSPSRLQLPVVLAPVEKCSVPLCQASSARGEGASCVTAPGPEGHQEAPGGLHPTPGHHVSTRLRQR</sequence>
<dbReference type="Proteomes" id="UP001066276">
    <property type="component" value="Chromosome 9"/>
</dbReference>
<feature type="region of interest" description="Disordered" evidence="1">
    <location>
        <begin position="66"/>
        <end position="104"/>
    </location>
</feature>
<organism evidence="2 3">
    <name type="scientific">Pleurodeles waltl</name>
    <name type="common">Iberian ribbed newt</name>
    <dbReference type="NCBI Taxonomy" id="8319"/>
    <lineage>
        <taxon>Eukaryota</taxon>
        <taxon>Metazoa</taxon>
        <taxon>Chordata</taxon>
        <taxon>Craniata</taxon>
        <taxon>Vertebrata</taxon>
        <taxon>Euteleostomi</taxon>
        <taxon>Amphibia</taxon>
        <taxon>Batrachia</taxon>
        <taxon>Caudata</taxon>
        <taxon>Salamandroidea</taxon>
        <taxon>Salamandridae</taxon>
        <taxon>Pleurodelinae</taxon>
        <taxon>Pleurodeles</taxon>
    </lineage>
</organism>